<evidence type="ECO:0000313" key="4">
    <source>
        <dbReference type="Proteomes" id="UP000005240"/>
    </source>
</evidence>
<evidence type="ECO:0000313" key="3">
    <source>
        <dbReference type="EnsemblFungi" id="PTTG_27745-t43_1-p1"/>
    </source>
</evidence>
<reference evidence="2" key="1">
    <citation type="submission" date="2009-11" db="EMBL/GenBank/DDBJ databases">
        <authorList>
            <consortium name="The Broad Institute Genome Sequencing Platform"/>
            <person name="Ward D."/>
            <person name="Feldgarden M."/>
            <person name="Earl A."/>
            <person name="Young S.K."/>
            <person name="Zeng Q."/>
            <person name="Koehrsen M."/>
            <person name="Alvarado L."/>
            <person name="Berlin A."/>
            <person name="Bochicchio J."/>
            <person name="Borenstein D."/>
            <person name="Chapman S.B."/>
            <person name="Chen Z."/>
            <person name="Engels R."/>
            <person name="Freedman E."/>
            <person name="Gellesch M."/>
            <person name="Goldberg J."/>
            <person name="Griggs A."/>
            <person name="Gujja S."/>
            <person name="Heilman E."/>
            <person name="Heiman D."/>
            <person name="Hepburn T."/>
            <person name="Howarth C."/>
            <person name="Jen D."/>
            <person name="Larson L."/>
            <person name="Lewis B."/>
            <person name="Mehta T."/>
            <person name="Park D."/>
            <person name="Pearson M."/>
            <person name="Roberts A."/>
            <person name="Saif S."/>
            <person name="Shea T."/>
            <person name="Shenoy N."/>
            <person name="Sisk P."/>
            <person name="Stolte C."/>
            <person name="Sykes S."/>
            <person name="Thomson T."/>
            <person name="Walk T."/>
            <person name="White J."/>
            <person name="Yandava C."/>
            <person name="Izard J."/>
            <person name="Baranova O.V."/>
            <person name="Blanton J.M."/>
            <person name="Tanner A.C."/>
            <person name="Dewhirst F.E."/>
            <person name="Haas B."/>
            <person name="Nusbaum C."/>
            <person name="Birren B."/>
        </authorList>
    </citation>
    <scope>NUCLEOTIDE SEQUENCE [LARGE SCALE GENOMIC DNA]</scope>
    <source>
        <strain evidence="2">1-1 BBBD Race 1</strain>
    </source>
</reference>
<dbReference type="Proteomes" id="UP000005240">
    <property type="component" value="Unassembled WGS sequence"/>
</dbReference>
<dbReference type="OrthoDB" id="2495570at2759"/>
<reference evidence="3 4" key="3">
    <citation type="journal article" date="2017" name="G3 (Bethesda)">
        <title>Comparative analysis highlights variable genome content of wheat rusts and divergence of the mating loci.</title>
        <authorList>
            <person name="Cuomo C.A."/>
            <person name="Bakkeren G."/>
            <person name="Khalil H.B."/>
            <person name="Panwar V."/>
            <person name="Joly D."/>
            <person name="Linning R."/>
            <person name="Sakthikumar S."/>
            <person name="Song X."/>
            <person name="Adiconis X."/>
            <person name="Fan L."/>
            <person name="Goldberg J.M."/>
            <person name="Levin J.Z."/>
            <person name="Young S."/>
            <person name="Zeng Q."/>
            <person name="Anikster Y."/>
            <person name="Bruce M."/>
            <person name="Wang M."/>
            <person name="Yin C."/>
            <person name="McCallum B."/>
            <person name="Szabo L.J."/>
            <person name="Hulbert S."/>
            <person name="Chen X."/>
            <person name="Fellers J.P."/>
        </authorList>
    </citation>
    <scope>NUCLEOTIDE SEQUENCE</scope>
    <source>
        <strain evidence="3">isolate 1-1 / race 1 (BBBD)</strain>
        <strain evidence="4">Isolate 1-1 / race 1 (BBBD)</strain>
    </source>
</reference>
<organism evidence="2">
    <name type="scientific">Puccinia triticina (isolate 1-1 / race 1 (BBBD))</name>
    <name type="common">Brown leaf rust fungus</name>
    <dbReference type="NCBI Taxonomy" id="630390"/>
    <lineage>
        <taxon>Eukaryota</taxon>
        <taxon>Fungi</taxon>
        <taxon>Dikarya</taxon>
        <taxon>Basidiomycota</taxon>
        <taxon>Pucciniomycotina</taxon>
        <taxon>Pucciniomycetes</taxon>
        <taxon>Pucciniales</taxon>
        <taxon>Pucciniaceae</taxon>
        <taxon>Puccinia</taxon>
    </lineage>
</organism>
<protein>
    <submittedName>
        <fullName evidence="2 3">Uncharacterized protein</fullName>
    </submittedName>
</protein>
<evidence type="ECO:0000256" key="1">
    <source>
        <dbReference type="SAM" id="SignalP"/>
    </source>
</evidence>
<sequence length="178" mass="18618">MFQLAVLSFVFAPLILVIALGTSATPMPTETVLVCSGSVPVGNIVSANGAYYAISETAEDATGMCSCDRSTGRLDCGVPPTFPISTPQGPAVCQSQGTETCASSNIFLCQTGKLIGGLNSEGGFFVTDRPDMASGYCQCDIQGEAWRLRCPDYPLSSSFAQFSQNHIDCSKQADCSGL</sequence>
<name>A0A180GHN7_PUCT1</name>
<feature type="signal peptide" evidence="1">
    <location>
        <begin position="1"/>
        <end position="24"/>
    </location>
</feature>
<dbReference type="AlphaFoldDB" id="A0A180GHN7"/>
<keyword evidence="1" id="KW-0732">Signal</keyword>
<dbReference type="EnsemblFungi" id="PTTG_27745-t43_1">
    <property type="protein sequence ID" value="PTTG_27745-t43_1-p1"/>
    <property type="gene ID" value="PTTG_27745"/>
</dbReference>
<gene>
    <name evidence="2" type="ORF">PTTG_27745</name>
</gene>
<reference evidence="2" key="2">
    <citation type="submission" date="2016-05" db="EMBL/GenBank/DDBJ databases">
        <title>Comparative analysis highlights variable genome content of wheat rusts and divergence of the mating loci.</title>
        <authorList>
            <person name="Cuomo C.A."/>
            <person name="Bakkeren G."/>
            <person name="Szabo L."/>
            <person name="Khalil H."/>
            <person name="Joly D."/>
            <person name="Goldberg J."/>
            <person name="Young S."/>
            <person name="Zeng Q."/>
            <person name="Fellers J."/>
        </authorList>
    </citation>
    <scope>NUCLEOTIDE SEQUENCE [LARGE SCALE GENOMIC DNA]</scope>
    <source>
        <strain evidence="2">1-1 BBBD Race 1</strain>
    </source>
</reference>
<feature type="chain" id="PRO_5008109924" evidence="1">
    <location>
        <begin position="25"/>
        <end position="178"/>
    </location>
</feature>
<proteinExistence type="predicted"/>
<dbReference type="VEuPathDB" id="FungiDB:PTTG_27745"/>
<accession>A0A180GHN7</accession>
<keyword evidence="4" id="KW-1185">Reference proteome</keyword>
<evidence type="ECO:0000313" key="2">
    <source>
        <dbReference type="EMBL" id="OAV92200.1"/>
    </source>
</evidence>
<reference evidence="3" key="4">
    <citation type="submission" date="2025-05" db="UniProtKB">
        <authorList>
            <consortium name="EnsemblFungi"/>
        </authorList>
    </citation>
    <scope>IDENTIFICATION</scope>
    <source>
        <strain evidence="3">isolate 1-1 / race 1 (BBBD)</strain>
    </source>
</reference>
<dbReference type="EMBL" id="ADAS02000068">
    <property type="protein sequence ID" value="OAV92200.1"/>
    <property type="molecule type" value="Genomic_DNA"/>
</dbReference>